<keyword evidence="4" id="KW-0645">Protease</keyword>
<feature type="domain" description="Cyclic nucleotide-binding" evidence="3">
    <location>
        <begin position="477"/>
        <end position="581"/>
    </location>
</feature>
<evidence type="ECO:0000259" key="3">
    <source>
        <dbReference type="PROSITE" id="PS50042"/>
    </source>
</evidence>
<protein>
    <submittedName>
        <fullName evidence="4">Peptide zinc metalloprotease protein</fullName>
    </submittedName>
</protein>
<feature type="compositionally biased region" description="Low complexity" evidence="1">
    <location>
        <begin position="996"/>
        <end position="1012"/>
    </location>
</feature>
<keyword evidence="2" id="KW-0812">Transmembrane</keyword>
<name>A0AAE3YYN0_9ACTN</name>
<feature type="transmembrane region" description="Helical" evidence="2">
    <location>
        <begin position="323"/>
        <end position="345"/>
    </location>
</feature>
<feature type="compositionally biased region" description="Pro residues" evidence="1">
    <location>
        <begin position="1013"/>
        <end position="1027"/>
    </location>
</feature>
<dbReference type="RefSeq" id="WP_310375873.1">
    <property type="nucleotide sequence ID" value="NZ_JAVDYB010000001.1"/>
</dbReference>
<dbReference type="PRINTS" id="PR01217">
    <property type="entry name" value="PRICHEXTENSN"/>
</dbReference>
<organism evidence="4 5">
    <name type="scientific">Catenuloplanes atrovinosus</name>
    <dbReference type="NCBI Taxonomy" id="137266"/>
    <lineage>
        <taxon>Bacteria</taxon>
        <taxon>Bacillati</taxon>
        <taxon>Actinomycetota</taxon>
        <taxon>Actinomycetes</taxon>
        <taxon>Micromonosporales</taxon>
        <taxon>Micromonosporaceae</taxon>
        <taxon>Catenuloplanes</taxon>
    </lineage>
</organism>
<gene>
    <name evidence="4" type="ORF">J2S41_007774</name>
</gene>
<feature type="transmembrane region" description="Helical" evidence="2">
    <location>
        <begin position="744"/>
        <end position="763"/>
    </location>
</feature>
<dbReference type="EMBL" id="JAVDYB010000001">
    <property type="protein sequence ID" value="MDR7280996.1"/>
    <property type="molecule type" value="Genomic_DNA"/>
</dbReference>
<comment type="caution">
    <text evidence="4">The sequence shown here is derived from an EMBL/GenBank/DDBJ whole genome shotgun (WGS) entry which is preliminary data.</text>
</comment>
<proteinExistence type="predicted"/>
<dbReference type="SUPFAM" id="SSF51206">
    <property type="entry name" value="cAMP-binding domain-like"/>
    <property type="match status" value="1"/>
</dbReference>
<dbReference type="Proteomes" id="UP001183643">
    <property type="component" value="Unassembled WGS sequence"/>
</dbReference>
<feature type="compositionally biased region" description="Polar residues" evidence="1">
    <location>
        <begin position="1044"/>
        <end position="1059"/>
    </location>
</feature>
<sequence length="1073" mass="113050">MSIVESRLSVWEALAGAAPGQPIGPADTDVWSAVIDRINPARARPELRAGIETAELTSVRGVPYVMLRSPDEAGPSRYLRLSPEEWQLAHLMDGSRTVARLVAEFAHISGRLAPDQVRRLVADLAANRMLSELPVDAFGPLEQVRRRPLAVRVGTGLLAAARGRRMVVANVDPIVDVLYRFGGRLFFTPVAAVLFGIVALAGFGLFAWTWWRGDQSVFLTNGSFLLGAIVLLALNFVALAAHELGHALATKHMGRRVPAAGFLVYFGIPSVFVDTSDVWMAGRRARLRTTIAGPAAGLVLAGSAQLIGLIFPAVAPLAFKLAFAWYLNALFNLNPLLALDGYYLLMDWLEIPNLRARGLAFVGGRLRRRPPRWSELDGEGRLVGLYGVLAVLWLAIAANVFYRVWADRVQGLVSGLWHGGFGPRLLLLLIVGGLCAPLAYLLVSWLLRRVRRLAELRQERKRAEDLPRRLHALNRSMLGKLPAEVLTRLARQAHWERPGDGRQLISAGGAQPTVYVVIEGALQGRRPGDPGGILRQQAGPGTTVGLDAALAGAPAALDWYVAGETVLLAIPSTAVANAIGPLPGPPPTDRAYAEALFDDTPALTGLSPEGRMGMLAAARSSAVNPGEAIRLDGPTDAVIIESGAIELPDGGELRRGTMIGPVGEGYPGPVAVARTPVRLWTIPAMAGAAATFAGSASFEGADRPPLRPAAGVHSGGDYPPLAAPPGMPPGGVDYGLDGRFERRLWWLVLLLLLLAFALTAAQLRPAPAWAEMASDRVLLTAETGSVEVGVAGRRVTLDEGGRYQLPVGAEVRVGDQARASLTFRGGAFSVLCAGSTLAVRELRTEGERTRSPYGSLELTDGRILSDTSSTSGAFRPLELEISSARISITSAGAAWYAVENGQTVVSRGEVQADGVTQPETRGDLDCGDGLPDPIPAPTQPSSAPSPSPSAPSPTPSQSPSPSPSPSTSPSLPVNVVPDDDDEDDGGGVVVPPPVTRSPTPGRTTAPAPTTGAPRPPTTAPTTSPPPDPDPDPTVTEPPDEPPISSGTFTPTVPAEQSSVPAVPPSVAETVILF</sequence>
<feature type="transmembrane region" description="Helical" evidence="2">
    <location>
        <begin position="291"/>
        <end position="311"/>
    </location>
</feature>
<dbReference type="InterPro" id="IPR018490">
    <property type="entry name" value="cNMP-bd_dom_sf"/>
</dbReference>
<feature type="transmembrane region" description="Helical" evidence="2">
    <location>
        <begin position="262"/>
        <end position="279"/>
    </location>
</feature>
<feature type="transmembrane region" description="Helical" evidence="2">
    <location>
        <begin position="425"/>
        <end position="447"/>
    </location>
</feature>
<dbReference type="CDD" id="cd05709">
    <property type="entry name" value="S2P-M50"/>
    <property type="match status" value="1"/>
</dbReference>
<keyword evidence="2" id="KW-1133">Transmembrane helix</keyword>
<dbReference type="AlphaFoldDB" id="A0AAE3YYN0"/>
<keyword evidence="4" id="KW-0378">Hydrolase</keyword>
<evidence type="ECO:0000256" key="1">
    <source>
        <dbReference type="SAM" id="MobiDB-lite"/>
    </source>
</evidence>
<feature type="transmembrane region" description="Helical" evidence="2">
    <location>
        <begin position="186"/>
        <end position="211"/>
    </location>
</feature>
<evidence type="ECO:0000313" key="5">
    <source>
        <dbReference type="Proteomes" id="UP001183643"/>
    </source>
</evidence>
<keyword evidence="5" id="KW-1185">Reference proteome</keyword>
<dbReference type="InterPro" id="IPR000595">
    <property type="entry name" value="cNMP-bd_dom"/>
</dbReference>
<dbReference type="PROSITE" id="PS50042">
    <property type="entry name" value="CNMP_BINDING_3"/>
    <property type="match status" value="1"/>
</dbReference>
<dbReference type="InterPro" id="IPR014710">
    <property type="entry name" value="RmlC-like_jellyroll"/>
</dbReference>
<evidence type="ECO:0000256" key="2">
    <source>
        <dbReference type="SAM" id="Phobius"/>
    </source>
</evidence>
<feature type="region of interest" description="Disordered" evidence="1">
    <location>
        <begin position="908"/>
        <end position="1066"/>
    </location>
</feature>
<keyword evidence="2" id="KW-0472">Membrane</keyword>
<reference evidence="4" key="1">
    <citation type="submission" date="2023-07" db="EMBL/GenBank/DDBJ databases">
        <title>Sequencing the genomes of 1000 actinobacteria strains.</title>
        <authorList>
            <person name="Klenk H.-P."/>
        </authorList>
    </citation>
    <scope>NUCLEOTIDE SEQUENCE</scope>
    <source>
        <strain evidence="4">DSM 44707</strain>
    </source>
</reference>
<dbReference type="Gene3D" id="2.60.120.10">
    <property type="entry name" value="Jelly Rolls"/>
    <property type="match status" value="1"/>
</dbReference>
<dbReference type="GO" id="GO:0008237">
    <property type="term" value="F:metallopeptidase activity"/>
    <property type="evidence" value="ECO:0007669"/>
    <property type="project" value="UniProtKB-KW"/>
</dbReference>
<accession>A0AAE3YYN0</accession>
<evidence type="ECO:0000313" key="4">
    <source>
        <dbReference type="EMBL" id="MDR7280996.1"/>
    </source>
</evidence>
<feature type="transmembrane region" description="Helical" evidence="2">
    <location>
        <begin position="382"/>
        <end position="405"/>
    </location>
</feature>
<feature type="transmembrane region" description="Helical" evidence="2">
    <location>
        <begin position="223"/>
        <end position="242"/>
    </location>
</feature>
<keyword evidence="4" id="KW-0482">Metalloprotease</keyword>
<feature type="compositionally biased region" description="Pro residues" evidence="1">
    <location>
        <begin position="932"/>
        <end position="966"/>
    </location>
</feature>